<feature type="domain" description="RING-type" evidence="9">
    <location>
        <begin position="222"/>
        <end position="271"/>
    </location>
</feature>
<dbReference type="PROSITE" id="PS50089">
    <property type="entry name" value="ZF_RING_2"/>
    <property type="match status" value="1"/>
</dbReference>
<dbReference type="EC" id="2.3.2.27" evidence="3"/>
<keyword evidence="11" id="KW-1185">Reference proteome</keyword>
<proteinExistence type="predicted"/>
<organism evidence="10 11">
    <name type="scientific">Rhamnella rubrinervis</name>
    <dbReference type="NCBI Taxonomy" id="2594499"/>
    <lineage>
        <taxon>Eukaryota</taxon>
        <taxon>Viridiplantae</taxon>
        <taxon>Streptophyta</taxon>
        <taxon>Embryophyta</taxon>
        <taxon>Tracheophyta</taxon>
        <taxon>Spermatophyta</taxon>
        <taxon>Magnoliopsida</taxon>
        <taxon>eudicotyledons</taxon>
        <taxon>Gunneridae</taxon>
        <taxon>Pentapetalae</taxon>
        <taxon>rosids</taxon>
        <taxon>fabids</taxon>
        <taxon>Rosales</taxon>
        <taxon>Rhamnaceae</taxon>
        <taxon>rhamnoid group</taxon>
        <taxon>Rhamneae</taxon>
        <taxon>Rhamnella</taxon>
    </lineage>
</organism>
<gene>
    <name evidence="10" type="ORF">FNV43_RR22377</name>
</gene>
<keyword evidence="6" id="KW-0833">Ubl conjugation pathway</keyword>
<evidence type="ECO:0000256" key="3">
    <source>
        <dbReference type="ARBA" id="ARBA00012483"/>
    </source>
</evidence>
<reference evidence="10" key="1">
    <citation type="submission" date="2020-03" db="EMBL/GenBank/DDBJ databases">
        <title>A high-quality chromosome-level genome assembly of a woody plant with both climbing and erect habits, Rhamnella rubrinervis.</title>
        <authorList>
            <person name="Lu Z."/>
            <person name="Yang Y."/>
            <person name="Zhu X."/>
            <person name="Sun Y."/>
        </authorList>
    </citation>
    <scope>NUCLEOTIDE SEQUENCE</scope>
    <source>
        <strain evidence="10">BYM</strain>
        <tissue evidence="10">Leaf</tissue>
    </source>
</reference>
<evidence type="ECO:0000256" key="6">
    <source>
        <dbReference type="ARBA" id="ARBA00022786"/>
    </source>
</evidence>
<evidence type="ECO:0000259" key="9">
    <source>
        <dbReference type="PROSITE" id="PS50089"/>
    </source>
</evidence>
<dbReference type="GO" id="GO:0008270">
    <property type="term" value="F:zinc ion binding"/>
    <property type="evidence" value="ECO:0007669"/>
    <property type="project" value="UniProtKB-KW"/>
</dbReference>
<keyword evidence="7" id="KW-0862">Zinc</keyword>
<protein>
    <recommendedName>
        <fullName evidence="3">RING-type E3 ubiquitin transferase</fullName>
        <ecNumber evidence="3">2.3.2.27</ecNumber>
    </recommendedName>
</protein>
<evidence type="ECO:0000313" key="10">
    <source>
        <dbReference type="EMBL" id="KAF3435290.1"/>
    </source>
</evidence>
<sequence>MSVRVNLVGFSGRIHLFPRPHIGLLHVSIRIPESLSVSENANPQINVTINVPTYLLRSPMLCGLHLQRSLSYIRNDPLSSVCHRLAQRMSSTAQGLNRDDAATQAHYGRNRYNGFVFKADFEMVTATAMPDDGLLGDQETTSNMADIYNIGTTGGGGGGGEFEFLEDDQVLIFDDVTITSRSPTTSITRRLGPIKKLGKTEHELVDAGDDNIRDQLENEGCCCICMEDYLDAGSNLNMKNTKLVRFGCTHIYHLTCILQWLDKHNACPLCRRQLYQPS</sequence>
<evidence type="ECO:0000256" key="8">
    <source>
        <dbReference type="PROSITE-ProRule" id="PRU00175"/>
    </source>
</evidence>
<evidence type="ECO:0000256" key="2">
    <source>
        <dbReference type="ARBA" id="ARBA00004906"/>
    </source>
</evidence>
<dbReference type="OrthoDB" id="1079733at2759"/>
<dbReference type="InterPro" id="IPR013083">
    <property type="entry name" value="Znf_RING/FYVE/PHD"/>
</dbReference>
<keyword evidence="5 8" id="KW-0863">Zinc-finger</keyword>
<dbReference type="InterPro" id="IPR024766">
    <property type="entry name" value="Znf_RING_H2"/>
</dbReference>
<evidence type="ECO:0000256" key="4">
    <source>
        <dbReference type="ARBA" id="ARBA00022723"/>
    </source>
</evidence>
<dbReference type="InterPro" id="IPR001841">
    <property type="entry name" value="Znf_RING"/>
</dbReference>
<dbReference type="Proteomes" id="UP000796880">
    <property type="component" value="Unassembled WGS sequence"/>
</dbReference>
<dbReference type="PANTHER" id="PTHR15710">
    <property type="entry name" value="E3 UBIQUITIN-PROTEIN LIGASE PRAJA"/>
    <property type="match status" value="1"/>
</dbReference>
<dbReference type="Gene3D" id="3.30.40.10">
    <property type="entry name" value="Zinc/RING finger domain, C3HC4 (zinc finger)"/>
    <property type="match status" value="1"/>
</dbReference>
<evidence type="ECO:0000256" key="1">
    <source>
        <dbReference type="ARBA" id="ARBA00000900"/>
    </source>
</evidence>
<name>A0A8K0DQD2_9ROSA</name>
<keyword evidence="4" id="KW-0479">Metal-binding</keyword>
<dbReference type="SUPFAM" id="SSF57850">
    <property type="entry name" value="RING/U-box"/>
    <property type="match status" value="1"/>
</dbReference>
<evidence type="ECO:0000256" key="7">
    <source>
        <dbReference type="ARBA" id="ARBA00022833"/>
    </source>
</evidence>
<dbReference type="AlphaFoldDB" id="A0A8K0DQD2"/>
<dbReference type="Pfam" id="PF12678">
    <property type="entry name" value="zf-rbx1"/>
    <property type="match status" value="1"/>
</dbReference>
<dbReference type="GO" id="GO:0061630">
    <property type="term" value="F:ubiquitin protein ligase activity"/>
    <property type="evidence" value="ECO:0007669"/>
    <property type="project" value="UniProtKB-EC"/>
</dbReference>
<evidence type="ECO:0000256" key="5">
    <source>
        <dbReference type="ARBA" id="ARBA00022771"/>
    </source>
</evidence>
<comment type="pathway">
    <text evidence="2">Protein modification; protein ubiquitination.</text>
</comment>
<dbReference type="EMBL" id="VOIH02000010">
    <property type="protein sequence ID" value="KAF3435290.1"/>
    <property type="molecule type" value="Genomic_DNA"/>
</dbReference>
<accession>A0A8K0DQD2</accession>
<comment type="caution">
    <text evidence="10">The sequence shown here is derived from an EMBL/GenBank/DDBJ whole genome shotgun (WGS) entry which is preliminary data.</text>
</comment>
<comment type="catalytic activity">
    <reaction evidence="1">
        <text>S-ubiquitinyl-[E2 ubiquitin-conjugating enzyme]-L-cysteine + [acceptor protein]-L-lysine = [E2 ubiquitin-conjugating enzyme]-L-cysteine + N(6)-ubiquitinyl-[acceptor protein]-L-lysine.</text>
        <dbReference type="EC" id="2.3.2.27"/>
    </reaction>
</comment>
<evidence type="ECO:0000313" key="11">
    <source>
        <dbReference type="Proteomes" id="UP000796880"/>
    </source>
</evidence>
<dbReference type="SMART" id="SM00184">
    <property type="entry name" value="RING"/>
    <property type="match status" value="1"/>
</dbReference>